<gene>
    <name evidence="2" type="ORF">AWRI4619_LOCUS5771</name>
</gene>
<evidence type="ECO:0000313" key="3">
    <source>
        <dbReference type="Proteomes" id="UP000716446"/>
    </source>
</evidence>
<sequence length="155" mass="18617">MLDKKRWESRRLVYKQMQHEALATRRATSLQGFLASKRWERDNWIWRTHKPALYDDRVDHHCTACDKNRFLKGWWKEKNPAHDTDTHPDKDRYMCNACFANNWDLMVPIAYSSKLIPIFTSPEYPPLSKNQRPKAEQTTDEAKNEREEDDKDRHA</sequence>
<dbReference type="Proteomes" id="UP000716446">
    <property type="component" value="Unassembled WGS sequence"/>
</dbReference>
<protein>
    <submittedName>
        <fullName evidence="2">Uncharacterized protein</fullName>
    </submittedName>
</protein>
<dbReference type="AlphaFoldDB" id="A0A9N8PCG6"/>
<evidence type="ECO:0000256" key="1">
    <source>
        <dbReference type="SAM" id="MobiDB-lite"/>
    </source>
</evidence>
<comment type="caution">
    <text evidence="2">The sequence shown here is derived from an EMBL/GenBank/DDBJ whole genome shotgun (WGS) entry which is preliminary data.</text>
</comment>
<dbReference type="EMBL" id="CAIJEN010000008">
    <property type="protein sequence ID" value="CAD0089700.1"/>
    <property type="molecule type" value="Genomic_DNA"/>
</dbReference>
<organism evidence="2 3">
    <name type="scientific">Aureobasidium vineae</name>
    <dbReference type="NCBI Taxonomy" id="2773715"/>
    <lineage>
        <taxon>Eukaryota</taxon>
        <taxon>Fungi</taxon>
        <taxon>Dikarya</taxon>
        <taxon>Ascomycota</taxon>
        <taxon>Pezizomycotina</taxon>
        <taxon>Dothideomycetes</taxon>
        <taxon>Dothideomycetidae</taxon>
        <taxon>Dothideales</taxon>
        <taxon>Saccotheciaceae</taxon>
        <taxon>Aureobasidium</taxon>
    </lineage>
</organism>
<proteinExistence type="predicted"/>
<accession>A0A9N8PCG6</accession>
<evidence type="ECO:0000313" key="2">
    <source>
        <dbReference type="EMBL" id="CAD0089700.1"/>
    </source>
</evidence>
<feature type="region of interest" description="Disordered" evidence="1">
    <location>
        <begin position="122"/>
        <end position="155"/>
    </location>
</feature>
<name>A0A9N8PCG6_9PEZI</name>
<keyword evidence="3" id="KW-1185">Reference proteome</keyword>
<feature type="compositionally biased region" description="Basic and acidic residues" evidence="1">
    <location>
        <begin position="133"/>
        <end position="155"/>
    </location>
</feature>
<reference evidence="2" key="1">
    <citation type="submission" date="2020-06" db="EMBL/GenBank/DDBJ databases">
        <authorList>
            <person name="Onetto C."/>
        </authorList>
    </citation>
    <scope>NUCLEOTIDE SEQUENCE</scope>
</reference>